<keyword evidence="5 8" id="KW-0863">Zinc-finger</keyword>
<dbReference type="STRING" id="43041.A0A182K434"/>
<dbReference type="FunFam" id="1.10.8.10:FF:000034">
    <property type="entry name" value="Sequestosome 1"/>
    <property type="match status" value="1"/>
</dbReference>
<evidence type="ECO:0000256" key="5">
    <source>
        <dbReference type="ARBA" id="ARBA00022771"/>
    </source>
</evidence>
<feature type="domain" description="ZZ-type" evidence="11">
    <location>
        <begin position="46"/>
        <end position="96"/>
    </location>
</feature>
<dbReference type="GO" id="GO:0008270">
    <property type="term" value="F:zinc ion binding"/>
    <property type="evidence" value="ECO:0007669"/>
    <property type="project" value="UniProtKB-KW"/>
</dbReference>
<feature type="domain" description="ZZ-type" evidence="11">
    <location>
        <begin position="189"/>
        <end position="239"/>
    </location>
</feature>
<dbReference type="PROSITE" id="PS50030">
    <property type="entry name" value="UBA"/>
    <property type="match status" value="1"/>
</dbReference>
<evidence type="ECO:0000256" key="8">
    <source>
        <dbReference type="PROSITE-ProRule" id="PRU00228"/>
    </source>
</evidence>
<dbReference type="AlphaFoldDB" id="A0A182K434"/>
<dbReference type="SUPFAM" id="SSF46934">
    <property type="entry name" value="UBA-like"/>
    <property type="match status" value="1"/>
</dbReference>
<evidence type="ECO:0000256" key="1">
    <source>
        <dbReference type="ARBA" id="ARBA00004123"/>
    </source>
</evidence>
<feature type="compositionally biased region" description="Polar residues" evidence="9">
    <location>
        <begin position="520"/>
        <end position="541"/>
    </location>
</feature>
<dbReference type="PANTHER" id="PTHR15090">
    <property type="entry name" value="SEQUESTOSOME 1-RELATED"/>
    <property type="match status" value="1"/>
</dbReference>
<dbReference type="VEuPathDB" id="VectorBase:ACHR005519"/>
<keyword evidence="6" id="KW-0862">Zinc</keyword>
<reference evidence="12" key="2">
    <citation type="submission" date="2020-05" db="UniProtKB">
        <authorList>
            <consortium name="EnsemblMetazoa"/>
        </authorList>
    </citation>
    <scope>IDENTIFICATION</scope>
    <source>
        <strain evidence="12">ACHKN1017</strain>
    </source>
</reference>
<feature type="compositionally biased region" description="Basic and acidic residues" evidence="9">
    <location>
        <begin position="299"/>
        <end position="308"/>
    </location>
</feature>
<dbReference type="GO" id="GO:0070530">
    <property type="term" value="F:K63-linked polyubiquitin modification-dependent protein binding"/>
    <property type="evidence" value="ECO:0007669"/>
    <property type="project" value="TreeGrafter"/>
</dbReference>
<feature type="compositionally biased region" description="Low complexity" evidence="9">
    <location>
        <begin position="459"/>
        <end position="475"/>
    </location>
</feature>
<dbReference type="InterPro" id="IPR033741">
    <property type="entry name" value="SQSTM_UBA"/>
</dbReference>
<feature type="compositionally biased region" description="Low complexity" evidence="9">
    <location>
        <begin position="801"/>
        <end position="835"/>
    </location>
</feature>
<evidence type="ECO:0000259" key="11">
    <source>
        <dbReference type="PROSITE" id="PS50135"/>
    </source>
</evidence>
<evidence type="ECO:0000259" key="10">
    <source>
        <dbReference type="PROSITE" id="PS50030"/>
    </source>
</evidence>
<dbReference type="PANTHER" id="PTHR15090:SF0">
    <property type="entry name" value="SEQUESTOSOME-1"/>
    <property type="match status" value="1"/>
</dbReference>
<evidence type="ECO:0000256" key="3">
    <source>
        <dbReference type="ARBA" id="ARBA00022490"/>
    </source>
</evidence>
<evidence type="ECO:0000256" key="9">
    <source>
        <dbReference type="SAM" id="MobiDB-lite"/>
    </source>
</evidence>
<feature type="compositionally biased region" description="Basic and acidic residues" evidence="9">
    <location>
        <begin position="335"/>
        <end position="345"/>
    </location>
</feature>
<dbReference type="InterPro" id="IPR043145">
    <property type="entry name" value="Znf_ZZ_sf"/>
</dbReference>
<dbReference type="GO" id="GO:0016235">
    <property type="term" value="C:aggresome"/>
    <property type="evidence" value="ECO:0007669"/>
    <property type="project" value="TreeGrafter"/>
</dbReference>
<dbReference type="SMART" id="SM00291">
    <property type="entry name" value="ZnF_ZZ"/>
    <property type="match status" value="2"/>
</dbReference>
<dbReference type="SMART" id="SM00165">
    <property type="entry name" value="UBA"/>
    <property type="match status" value="1"/>
</dbReference>
<feature type="region of interest" description="Disordered" evidence="9">
    <location>
        <begin position="452"/>
        <end position="475"/>
    </location>
</feature>
<evidence type="ECO:0000256" key="4">
    <source>
        <dbReference type="ARBA" id="ARBA00022723"/>
    </source>
</evidence>
<dbReference type="PROSITE" id="PS50135">
    <property type="entry name" value="ZF_ZZ_2"/>
    <property type="match status" value="2"/>
</dbReference>
<comment type="subcellular location">
    <subcellularLocation>
        <location evidence="2">Cytoplasm</location>
    </subcellularLocation>
    <subcellularLocation>
        <location evidence="1">Nucleus</location>
    </subcellularLocation>
</comment>
<dbReference type="InterPro" id="IPR015940">
    <property type="entry name" value="UBA"/>
</dbReference>
<keyword evidence="4" id="KW-0479">Metal-binding</keyword>
<keyword evidence="13" id="KW-1185">Reference proteome</keyword>
<accession>A0A182K434</accession>
<evidence type="ECO:0000313" key="13">
    <source>
        <dbReference type="Proteomes" id="UP000075881"/>
    </source>
</evidence>
<dbReference type="EnsemblMetazoa" id="ACHR005519-RA">
    <property type="protein sequence ID" value="ACHR005519-PA"/>
    <property type="gene ID" value="ACHR005519"/>
</dbReference>
<dbReference type="SUPFAM" id="SSF57850">
    <property type="entry name" value="RING/U-box"/>
    <property type="match status" value="2"/>
</dbReference>
<feature type="domain" description="UBA" evidence="10">
    <location>
        <begin position="844"/>
        <end position="889"/>
    </location>
</feature>
<dbReference type="InterPro" id="IPR009060">
    <property type="entry name" value="UBA-like_sf"/>
</dbReference>
<dbReference type="GO" id="GO:0005634">
    <property type="term" value="C:nucleus"/>
    <property type="evidence" value="ECO:0007669"/>
    <property type="project" value="UniProtKB-SubCell"/>
</dbReference>
<dbReference type="GO" id="GO:0000423">
    <property type="term" value="P:mitophagy"/>
    <property type="evidence" value="ECO:0007669"/>
    <property type="project" value="TreeGrafter"/>
</dbReference>
<dbReference type="GO" id="GO:0044753">
    <property type="term" value="C:amphisome"/>
    <property type="evidence" value="ECO:0007669"/>
    <property type="project" value="TreeGrafter"/>
</dbReference>
<organism evidence="12 13">
    <name type="scientific">Anopheles christyi</name>
    <dbReference type="NCBI Taxonomy" id="43041"/>
    <lineage>
        <taxon>Eukaryota</taxon>
        <taxon>Metazoa</taxon>
        <taxon>Ecdysozoa</taxon>
        <taxon>Arthropoda</taxon>
        <taxon>Hexapoda</taxon>
        <taxon>Insecta</taxon>
        <taxon>Pterygota</taxon>
        <taxon>Neoptera</taxon>
        <taxon>Endopterygota</taxon>
        <taxon>Diptera</taxon>
        <taxon>Nematocera</taxon>
        <taxon>Culicoidea</taxon>
        <taxon>Culicidae</taxon>
        <taxon>Anophelinae</taxon>
        <taxon>Anopheles</taxon>
    </lineage>
</organism>
<keyword evidence="3" id="KW-0963">Cytoplasm</keyword>
<evidence type="ECO:0000256" key="7">
    <source>
        <dbReference type="ARBA" id="ARBA00023242"/>
    </source>
</evidence>
<protein>
    <recommendedName>
        <fullName evidence="14">ZZ-type domain-containing protein</fullName>
    </recommendedName>
</protein>
<sequence>MTDDDGDKIHITTDEDYRSFLQAMDNERAHLYVVGKNTNTCDLPIHPCVTCDKCKEVIKGTRYKCLICYNYDICMSCEANFRHKNHLMLRIPRTKMFENYKTEMAGRKLELSLNDDGDEIRITTDEDYSSFLLAMANAKARLYVVGKKTTPLVATSGDKDEPVVQCEADAAPMQNDATGVNAGKDLPLHPHIVCDVCDEYIIGHRYKCLMCYDFDICMNCESKFRHKDHLMMRIPRPEMLCRSQTTVSRMFEKLRLYATRITVNSQQDLEEAARVPTYKVTASIPTKREAARSQRSNKHHGEDRRCGETSKPPRASKSGTERKPNVADASMAGERTPKEMKEKTMNRSMSEINRRCKDMVHLYLNTMQTLDPTTTFPAPAGTSDPVAIANAAAAAAAAAAAKATAAANSALKATTSKLASGAGNGESAALKPERSFPLPTGEELMEMRNIMQQTNSQSQGKPAAQQQTGQPTQPPVLSLPFLPFVNLGWPTQEKLMVASENVSKLLDPLGLSFEIRHKTQSQSAGNANNRETDNCTPSTSAAKVGTPSVPTAQAEEASALEKKQEITTEIKESQSSSGSETAQTQTKPMAEVSKNNQAETKEAKPTDDQNTAKQQLECDATSSKHEEAEAEGEMEDENDSQISFSSASLLTDDDQDLIDVAEDVAKSASPSKPFKATEKTWTLVDIPHDEDEDKITNAPLDAIAKLIEHDMSSSSSKPPLEDAHSIIPPKEKKASKPSEDKQKEPKKTSSTKASTGGARLDYENYSKILAEHLEGSRRCAEEDQLPSTSSVADAAKEKKASSTPPNSGPCSTSSSSGGSAGKSSKSARKLSGSSSHQKDFTIYSHRPHVNHAIHTMMTMGFSNHNGWLTQLLESLNGDIPKALDLLLQHRH</sequence>
<feature type="compositionally biased region" description="Basic and acidic residues" evidence="9">
    <location>
        <begin position="559"/>
        <end position="572"/>
    </location>
</feature>
<dbReference type="GO" id="GO:0007032">
    <property type="term" value="P:endosome organization"/>
    <property type="evidence" value="ECO:0007669"/>
    <property type="project" value="TreeGrafter"/>
</dbReference>
<dbReference type="Pfam" id="PF16577">
    <property type="entry name" value="UBA_5"/>
    <property type="match status" value="1"/>
</dbReference>
<evidence type="ECO:0000256" key="2">
    <source>
        <dbReference type="ARBA" id="ARBA00004496"/>
    </source>
</evidence>
<feature type="compositionally biased region" description="Basic and acidic residues" evidence="9">
    <location>
        <begin position="719"/>
        <end position="747"/>
    </location>
</feature>
<dbReference type="CDD" id="cd14320">
    <property type="entry name" value="UBA_SQSTM"/>
    <property type="match status" value="1"/>
</dbReference>
<feature type="region of interest" description="Disordered" evidence="9">
    <location>
        <begin position="777"/>
        <end position="843"/>
    </location>
</feature>
<evidence type="ECO:0000313" key="12">
    <source>
        <dbReference type="EnsemblMetazoa" id="ACHR005519-PA"/>
    </source>
</evidence>
<feature type="region of interest" description="Disordered" evidence="9">
    <location>
        <begin position="519"/>
        <end position="642"/>
    </location>
</feature>
<dbReference type="Pfam" id="PF00569">
    <property type="entry name" value="ZZ"/>
    <property type="match status" value="2"/>
</dbReference>
<evidence type="ECO:0000256" key="6">
    <source>
        <dbReference type="ARBA" id="ARBA00022833"/>
    </source>
</evidence>
<dbReference type="InterPro" id="IPR052260">
    <property type="entry name" value="Autophagy_Rcpt_SigReg"/>
</dbReference>
<dbReference type="GO" id="GO:0035973">
    <property type="term" value="P:aggrephagy"/>
    <property type="evidence" value="ECO:0007669"/>
    <property type="project" value="TreeGrafter"/>
</dbReference>
<feature type="region of interest" description="Disordered" evidence="9">
    <location>
        <begin position="283"/>
        <end position="348"/>
    </location>
</feature>
<feature type="compositionally biased region" description="Polar residues" evidence="9">
    <location>
        <begin position="573"/>
        <end position="598"/>
    </location>
</feature>
<dbReference type="PROSITE" id="PS01357">
    <property type="entry name" value="ZF_ZZ_1"/>
    <property type="match status" value="1"/>
</dbReference>
<keyword evidence="7" id="KW-0539">Nucleus</keyword>
<dbReference type="InterPro" id="IPR000433">
    <property type="entry name" value="Znf_ZZ"/>
</dbReference>
<name>A0A182K434_9DIPT</name>
<dbReference type="Proteomes" id="UP000075881">
    <property type="component" value="Unassembled WGS sequence"/>
</dbReference>
<dbReference type="Gene3D" id="1.10.8.10">
    <property type="entry name" value="DNA helicase RuvA subunit, C-terminal domain"/>
    <property type="match status" value="1"/>
</dbReference>
<dbReference type="Gene3D" id="3.30.60.90">
    <property type="match status" value="2"/>
</dbReference>
<feature type="region of interest" description="Disordered" evidence="9">
    <location>
        <begin position="706"/>
        <end position="762"/>
    </location>
</feature>
<evidence type="ECO:0008006" key="14">
    <source>
        <dbReference type="Google" id="ProtNLM"/>
    </source>
</evidence>
<dbReference type="CDD" id="cd02340">
    <property type="entry name" value="ZZ_NBR1_like"/>
    <property type="match status" value="2"/>
</dbReference>
<reference evidence="13" key="1">
    <citation type="submission" date="2013-03" db="EMBL/GenBank/DDBJ databases">
        <title>The Genome Sequence of Anopheles christyi ACHKN1017.</title>
        <authorList>
            <consortium name="The Broad Institute Genomics Platform"/>
            <person name="Neafsey D.E."/>
            <person name="Besansky N."/>
            <person name="Walker B."/>
            <person name="Young S.K."/>
            <person name="Zeng Q."/>
            <person name="Gargeya S."/>
            <person name="Fitzgerald M."/>
            <person name="Haas B."/>
            <person name="Abouelleil A."/>
            <person name="Allen A.W."/>
            <person name="Alvarado L."/>
            <person name="Arachchi H.M."/>
            <person name="Berlin A.M."/>
            <person name="Chapman S.B."/>
            <person name="Gainer-Dewar J."/>
            <person name="Goldberg J."/>
            <person name="Griggs A."/>
            <person name="Gujja S."/>
            <person name="Hansen M."/>
            <person name="Howarth C."/>
            <person name="Imamovic A."/>
            <person name="Ireland A."/>
            <person name="Larimer J."/>
            <person name="McCowan C."/>
            <person name="Murphy C."/>
            <person name="Pearson M."/>
            <person name="Poon T.W."/>
            <person name="Priest M."/>
            <person name="Roberts A."/>
            <person name="Saif S."/>
            <person name="Shea T."/>
            <person name="Sisk P."/>
            <person name="Sykes S."/>
            <person name="Wortman J."/>
            <person name="Nusbaum C."/>
            <person name="Birren B."/>
        </authorList>
    </citation>
    <scope>NUCLEOTIDE SEQUENCE [LARGE SCALE GENOMIC DNA]</scope>
    <source>
        <strain evidence="13">ACHKN1017</strain>
    </source>
</reference>
<dbReference type="GO" id="GO:0005080">
    <property type="term" value="F:protein kinase C binding"/>
    <property type="evidence" value="ECO:0007669"/>
    <property type="project" value="TreeGrafter"/>
</dbReference>
<feature type="compositionally biased region" description="Acidic residues" evidence="9">
    <location>
        <begin position="628"/>
        <end position="639"/>
    </location>
</feature>
<proteinExistence type="predicted"/>